<accession>A0A4Q9FA74</accession>
<feature type="domain" description="DUF4296" evidence="1">
    <location>
        <begin position="29"/>
        <end position="110"/>
    </location>
</feature>
<proteinExistence type="predicted"/>
<dbReference type="AlphaFoldDB" id="A0A4Q9FA74"/>
<keyword evidence="3" id="KW-1185">Reference proteome</keyword>
<dbReference type="EMBL" id="SIRT01000018">
    <property type="protein sequence ID" value="TBM99001.1"/>
    <property type="molecule type" value="Genomic_DNA"/>
</dbReference>
<dbReference type="InterPro" id="IPR025381">
    <property type="entry name" value="DUF4296"/>
</dbReference>
<organism evidence="2 3">
    <name type="scientific">Hyunsoonleella flava</name>
    <dbReference type="NCBI Taxonomy" id="2527939"/>
    <lineage>
        <taxon>Bacteria</taxon>
        <taxon>Pseudomonadati</taxon>
        <taxon>Bacteroidota</taxon>
        <taxon>Flavobacteriia</taxon>
        <taxon>Flavobacteriales</taxon>
        <taxon>Flavobacteriaceae</taxon>
    </lineage>
</organism>
<gene>
    <name evidence="2" type="ORF">EYD45_15915</name>
</gene>
<dbReference type="PROSITE" id="PS51257">
    <property type="entry name" value="PROKAR_LIPOPROTEIN"/>
    <property type="match status" value="1"/>
</dbReference>
<evidence type="ECO:0000313" key="2">
    <source>
        <dbReference type="EMBL" id="TBM99001.1"/>
    </source>
</evidence>
<protein>
    <submittedName>
        <fullName evidence="2">DUF4296 domain-containing protein</fullName>
    </submittedName>
</protein>
<evidence type="ECO:0000313" key="3">
    <source>
        <dbReference type="Proteomes" id="UP000291142"/>
    </source>
</evidence>
<dbReference type="RefSeq" id="WP_130965659.1">
    <property type="nucleotide sequence ID" value="NZ_SIRT01000018.1"/>
</dbReference>
<comment type="caution">
    <text evidence="2">The sequence shown here is derived from an EMBL/GenBank/DDBJ whole genome shotgun (WGS) entry which is preliminary data.</text>
</comment>
<name>A0A4Q9FA74_9FLAO</name>
<sequence length="166" mass="19285">MYKKAIVLFLLCLLLGLSSCYKYNKPKKPKNLIPKEEMVHILLDLKYIGAVTGRDKKVLDSAKVNPEGYIYKKYNIDSAQFAESNAYYAYYMDDYAEIYQKVKDSLSKLKTHYTEILDKEREEKKKADSLKAIKRELEAIELEDEADLEQLELIEPVSDTDLQSPK</sequence>
<dbReference type="OrthoDB" id="1525222at2"/>
<dbReference type="Pfam" id="PF14129">
    <property type="entry name" value="DUF4296"/>
    <property type="match status" value="1"/>
</dbReference>
<dbReference type="Proteomes" id="UP000291142">
    <property type="component" value="Unassembled WGS sequence"/>
</dbReference>
<evidence type="ECO:0000259" key="1">
    <source>
        <dbReference type="Pfam" id="PF14129"/>
    </source>
</evidence>
<reference evidence="2 3" key="1">
    <citation type="submission" date="2019-02" db="EMBL/GenBank/DDBJ databases">
        <title>Hyunsoonleella sp., isolated from marine sediment.</title>
        <authorList>
            <person name="Liu B.-T."/>
        </authorList>
    </citation>
    <scope>NUCLEOTIDE SEQUENCE [LARGE SCALE GENOMIC DNA]</scope>
    <source>
        <strain evidence="2 3">T58</strain>
    </source>
</reference>